<evidence type="ECO:0000256" key="10">
    <source>
        <dbReference type="ARBA" id="ARBA00022741"/>
    </source>
</evidence>
<feature type="binding site" evidence="20">
    <location>
        <position position="56"/>
    </location>
    <ligand>
        <name>ATP</name>
        <dbReference type="ChEBI" id="CHEBI:30616"/>
    </ligand>
</feature>
<dbReference type="PANTHER" id="PTHR24346">
    <property type="entry name" value="MAP/MICROTUBULE AFFINITY-REGULATING KINASE"/>
    <property type="match status" value="1"/>
</dbReference>
<keyword evidence="24" id="KW-1185">Reference proteome</keyword>
<comment type="subcellular location">
    <subcellularLocation>
        <location evidence="2">Nucleus</location>
    </subcellularLocation>
</comment>
<dbReference type="EC" id="2.7.11.1" evidence="4"/>
<dbReference type="GO" id="GO:0046872">
    <property type="term" value="F:metal ion binding"/>
    <property type="evidence" value="ECO:0007669"/>
    <property type="project" value="UniProtKB-KW"/>
</dbReference>
<keyword evidence="6" id="KW-0723">Serine/threonine-protein kinase</keyword>
<keyword evidence="12 20" id="KW-0067">ATP-binding</keyword>
<dbReference type="InterPro" id="IPR000719">
    <property type="entry name" value="Prot_kinase_dom"/>
</dbReference>
<keyword evidence="11 23" id="KW-0418">Kinase</keyword>
<dbReference type="GO" id="GO:0005737">
    <property type="term" value="C:cytoplasm"/>
    <property type="evidence" value="ECO:0007669"/>
    <property type="project" value="TreeGrafter"/>
</dbReference>
<dbReference type="GO" id="GO:0004674">
    <property type="term" value="F:protein serine/threonine kinase activity"/>
    <property type="evidence" value="ECO:0007669"/>
    <property type="project" value="UniProtKB-KW"/>
</dbReference>
<organism evidence="23 24">
    <name type="scientific">Brachionus plicatilis</name>
    <name type="common">Marine rotifer</name>
    <name type="synonym">Brachionus muelleri</name>
    <dbReference type="NCBI Taxonomy" id="10195"/>
    <lineage>
        <taxon>Eukaryota</taxon>
        <taxon>Metazoa</taxon>
        <taxon>Spiralia</taxon>
        <taxon>Gnathifera</taxon>
        <taxon>Rotifera</taxon>
        <taxon>Eurotatoria</taxon>
        <taxon>Monogononta</taxon>
        <taxon>Pseudotrocha</taxon>
        <taxon>Ploima</taxon>
        <taxon>Brachionidae</taxon>
        <taxon>Brachionus</taxon>
    </lineage>
</organism>
<dbReference type="GO" id="GO:0005524">
    <property type="term" value="F:ATP binding"/>
    <property type="evidence" value="ECO:0007669"/>
    <property type="project" value="UniProtKB-UniRule"/>
</dbReference>
<evidence type="ECO:0000259" key="22">
    <source>
        <dbReference type="PROSITE" id="PS50011"/>
    </source>
</evidence>
<dbReference type="PROSITE" id="PS00108">
    <property type="entry name" value="PROTEIN_KINASE_ST"/>
    <property type="match status" value="1"/>
</dbReference>
<dbReference type="STRING" id="10195.A0A3M7R2Y5"/>
<keyword evidence="8" id="KW-0808">Transferase</keyword>
<evidence type="ECO:0000256" key="1">
    <source>
        <dbReference type="ARBA" id="ARBA00001946"/>
    </source>
</evidence>
<evidence type="ECO:0000256" key="21">
    <source>
        <dbReference type="SAM" id="MobiDB-lite"/>
    </source>
</evidence>
<dbReference type="SUPFAM" id="SSF56112">
    <property type="entry name" value="Protein kinase-like (PK-like)"/>
    <property type="match status" value="1"/>
</dbReference>
<comment type="caution">
    <text evidence="23">The sequence shown here is derived from an EMBL/GenBank/DDBJ whole genome shotgun (WGS) entry which is preliminary data.</text>
</comment>
<evidence type="ECO:0000256" key="11">
    <source>
        <dbReference type="ARBA" id="ARBA00022777"/>
    </source>
</evidence>
<evidence type="ECO:0000256" key="19">
    <source>
        <dbReference type="ARBA" id="ARBA00077142"/>
    </source>
</evidence>
<evidence type="ECO:0000256" key="4">
    <source>
        <dbReference type="ARBA" id="ARBA00012513"/>
    </source>
</evidence>
<comment type="similarity">
    <text evidence="3">Belongs to the protein kinase superfamily. CAMK Ser/Thr protein kinase family.</text>
</comment>
<evidence type="ECO:0000256" key="7">
    <source>
        <dbReference type="ARBA" id="ARBA00022553"/>
    </source>
</evidence>
<evidence type="ECO:0000256" key="2">
    <source>
        <dbReference type="ARBA" id="ARBA00004123"/>
    </source>
</evidence>
<dbReference type="GO" id="GO:0005634">
    <property type="term" value="C:nucleus"/>
    <property type="evidence" value="ECO:0007669"/>
    <property type="project" value="UniProtKB-SubCell"/>
</dbReference>
<evidence type="ECO:0000256" key="5">
    <source>
        <dbReference type="ARBA" id="ARBA00022481"/>
    </source>
</evidence>
<comment type="function">
    <text evidence="17">May play a role in hematopoietic cell proliferation or differentiation. Potential mediator of neuronal apoptosis.</text>
</comment>
<dbReference type="PANTHER" id="PTHR24346:SF45">
    <property type="entry name" value="PROTEIN KINASE DOMAIN-CONTAINING PROTEIN"/>
    <property type="match status" value="1"/>
</dbReference>
<keyword evidence="5" id="KW-0488">Methylation</keyword>
<dbReference type="Proteomes" id="UP000276133">
    <property type="component" value="Unassembled WGS sequence"/>
</dbReference>
<evidence type="ECO:0000256" key="9">
    <source>
        <dbReference type="ARBA" id="ARBA00022723"/>
    </source>
</evidence>
<dbReference type="InterPro" id="IPR011009">
    <property type="entry name" value="Kinase-like_dom_sf"/>
</dbReference>
<evidence type="ECO:0000256" key="20">
    <source>
        <dbReference type="PROSITE-ProRule" id="PRU10141"/>
    </source>
</evidence>
<sequence length="660" mass="74974">MSRNKLELRHNPKSLVDSSNAPVTGNYELEQTIGQGHFAIVKSARHTFSGERVAIKIIEKQKLDAVSREHLFQEVKCMKLVQHPNVVRLYQVIDTHTKLYLIQELGDGGDMYDYIMKHSHGLDEDQAKLYFSQIVDAVKYCHGLRVVHRDLKPENVVFFQQSGQVKLTDFGFSNIYEPDSKLLTSCGSLAYSAPEILLGDSYYAPPVDIWSLGVILYMLVTGRAPFQEANDSETLMMILDCKYHLPDHLSAQCSDLICRMLVRDPGERATLDQIRCHQWLANESDESDIESSPSRPPLTNEDREKVIQMMIDGQICQSRQTIEQNLQMDAYNHVTASFYLLAEKIARCHGDKKRKHKMSRCHGDKKRKHVANAACLSKRKPLVDVQTPNVVVVSSGSVLSKSQFKLKQRNLLLRQTEAKEEEENLVEEEDEQQMDDAVDLNTSPPLQLSNILEDQDQLNLDETNPSIRVPIQLSHSVTRRSSRGPSMSQSDNLISKLTIPEEEGEVDREMAAGNLEELARFKQTKMSTDTSDSDTEANRVHEWARSTSSTSRSRARLRSSNNFNRPLSVSQLSKNNSFRHHRSTIGGTETPAQIYSQPISSTTPTPRESVVFNRGDDKPFVKLLQQMNYKSKSMDQRIGQVEPRPESRSEPYSQTRPNND</sequence>
<feature type="compositionally biased region" description="Basic and acidic residues" evidence="21">
    <location>
        <begin position="1"/>
        <end position="10"/>
    </location>
</feature>
<protein>
    <recommendedName>
        <fullName evidence="18">SNF-related serine/threonine-protein kinase</fullName>
        <ecNumber evidence="4">2.7.11.1</ecNumber>
    </recommendedName>
    <alternativeName>
        <fullName evidence="19">SNF1-related kinase</fullName>
    </alternativeName>
</protein>
<keyword evidence="14" id="KW-0539">Nucleus</keyword>
<name>A0A3M7R2Y5_BRAPC</name>
<dbReference type="GO" id="GO:0035556">
    <property type="term" value="P:intracellular signal transduction"/>
    <property type="evidence" value="ECO:0007669"/>
    <property type="project" value="TreeGrafter"/>
</dbReference>
<feature type="region of interest" description="Disordered" evidence="21">
    <location>
        <begin position="1"/>
        <end position="21"/>
    </location>
</feature>
<proteinExistence type="inferred from homology"/>
<evidence type="ECO:0000256" key="3">
    <source>
        <dbReference type="ARBA" id="ARBA00006692"/>
    </source>
</evidence>
<dbReference type="PROSITE" id="PS00107">
    <property type="entry name" value="PROTEIN_KINASE_ATP"/>
    <property type="match status" value="1"/>
</dbReference>
<gene>
    <name evidence="23" type="ORF">BpHYR1_051592</name>
</gene>
<evidence type="ECO:0000256" key="14">
    <source>
        <dbReference type="ARBA" id="ARBA00023242"/>
    </source>
</evidence>
<evidence type="ECO:0000256" key="12">
    <source>
        <dbReference type="ARBA" id="ARBA00022840"/>
    </source>
</evidence>
<feature type="non-terminal residue" evidence="23">
    <location>
        <position position="660"/>
    </location>
</feature>
<feature type="domain" description="Protein kinase" evidence="22">
    <location>
        <begin position="27"/>
        <end position="280"/>
    </location>
</feature>
<dbReference type="InterPro" id="IPR008271">
    <property type="entry name" value="Ser/Thr_kinase_AS"/>
</dbReference>
<dbReference type="Pfam" id="PF00069">
    <property type="entry name" value="Pkinase"/>
    <property type="match status" value="1"/>
</dbReference>
<dbReference type="EMBL" id="REGN01004366">
    <property type="protein sequence ID" value="RNA17829.1"/>
    <property type="molecule type" value="Genomic_DNA"/>
</dbReference>
<feature type="region of interest" description="Disordered" evidence="21">
    <location>
        <begin position="524"/>
        <end position="559"/>
    </location>
</feature>
<feature type="region of interest" description="Disordered" evidence="21">
    <location>
        <begin position="595"/>
        <end position="660"/>
    </location>
</feature>
<keyword evidence="7" id="KW-0597">Phosphoprotein</keyword>
<comment type="catalytic activity">
    <reaction evidence="15">
        <text>L-threonyl-[protein] + ATP = O-phospho-L-threonyl-[protein] + ADP + H(+)</text>
        <dbReference type="Rhea" id="RHEA:46608"/>
        <dbReference type="Rhea" id="RHEA-COMP:11060"/>
        <dbReference type="Rhea" id="RHEA-COMP:11605"/>
        <dbReference type="ChEBI" id="CHEBI:15378"/>
        <dbReference type="ChEBI" id="CHEBI:30013"/>
        <dbReference type="ChEBI" id="CHEBI:30616"/>
        <dbReference type="ChEBI" id="CHEBI:61977"/>
        <dbReference type="ChEBI" id="CHEBI:456216"/>
        <dbReference type="EC" id="2.7.11.1"/>
    </reaction>
</comment>
<comment type="catalytic activity">
    <reaction evidence="16">
        <text>L-seryl-[protein] + ATP = O-phospho-L-seryl-[protein] + ADP + H(+)</text>
        <dbReference type="Rhea" id="RHEA:17989"/>
        <dbReference type="Rhea" id="RHEA-COMP:9863"/>
        <dbReference type="Rhea" id="RHEA-COMP:11604"/>
        <dbReference type="ChEBI" id="CHEBI:15378"/>
        <dbReference type="ChEBI" id="CHEBI:29999"/>
        <dbReference type="ChEBI" id="CHEBI:30616"/>
        <dbReference type="ChEBI" id="CHEBI:83421"/>
        <dbReference type="ChEBI" id="CHEBI:456216"/>
        <dbReference type="EC" id="2.7.11.1"/>
    </reaction>
</comment>
<evidence type="ECO:0000256" key="17">
    <source>
        <dbReference type="ARBA" id="ARBA00054738"/>
    </source>
</evidence>
<keyword evidence="13" id="KW-0460">Magnesium</keyword>
<evidence type="ECO:0000256" key="16">
    <source>
        <dbReference type="ARBA" id="ARBA00048679"/>
    </source>
</evidence>
<dbReference type="SMART" id="SM00220">
    <property type="entry name" value="S_TKc"/>
    <property type="match status" value="1"/>
</dbReference>
<feature type="compositionally biased region" description="Polar residues" evidence="21">
    <location>
        <begin position="650"/>
        <end position="660"/>
    </location>
</feature>
<keyword evidence="10 20" id="KW-0547">Nucleotide-binding</keyword>
<dbReference type="FunFam" id="3.30.200.20:FF:000003">
    <property type="entry name" value="Non-specific serine/threonine protein kinase"/>
    <property type="match status" value="1"/>
</dbReference>
<dbReference type="PROSITE" id="PS50011">
    <property type="entry name" value="PROTEIN_KINASE_DOM"/>
    <property type="match status" value="1"/>
</dbReference>
<dbReference type="Gene3D" id="1.10.510.10">
    <property type="entry name" value="Transferase(Phosphotransferase) domain 1"/>
    <property type="match status" value="1"/>
</dbReference>
<evidence type="ECO:0000313" key="23">
    <source>
        <dbReference type="EMBL" id="RNA17829.1"/>
    </source>
</evidence>
<keyword evidence="9" id="KW-0479">Metal-binding</keyword>
<evidence type="ECO:0000256" key="18">
    <source>
        <dbReference type="ARBA" id="ARBA00074971"/>
    </source>
</evidence>
<dbReference type="AlphaFoldDB" id="A0A3M7R2Y5"/>
<evidence type="ECO:0000256" key="13">
    <source>
        <dbReference type="ARBA" id="ARBA00022842"/>
    </source>
</evidence>
<dbReference type="OrthoDB" id="193931at2759"/>
<evidence type="ECO:0000256" key="15">
    <source>
        <dbReference type="ARBA" id="ARBA00047899"/>
    </source>
</evidence>
<dbReference type="FunFam" id="1.10.510.10:FF:000166">
    <property type="entry name" value="SNF-related serine/threonine-protein kinase"/>
    <property type="match status" value="1"/>
</dbReference>
<evidence type="ECO:0000256" key="6">
    <source>
        <dbReference type="ARBA" id="ARBA00022527"/>
    </source>
</evidence>
<feature type="compositionally biased region" description="Polar residues" evidence="21">
    <location>
        <begin position="595"/>
        <end position="606"/>
    </location>
</feature>
<dbReference type="InterPro" id="IPR017441">
    <property type="entry name" value="Protein_kinase_ATP_BS"/>
</dbReference>
<comment type="cofactor">
    <cofactor evidence="1">
        <name>Mg(2+)</name>
        <dbReference type="ChEBI" id="CHEBI:18420"/>
    </cofactor>
</comment>
<evidence type="ECO:0000313" key="24">
    <source>
        <dbReference type="Proteomes" id="UP000276133"/>
    </source>
</evidence>
<reference evidence="23 24" key="1">
    <citation type="journal article" date="2018" name="Sci. Rep.">
        <title>Genomic signatures of local adaptation to the degree of environmental predictability in rotifers.</title>
        <authorList>
            <person name="Franch-Gras L."/>
            <person name="Hahn C."/>
            <person name="Garcia-Roger E.M."/>
            <person name="Carmona M.J."/>
            <person name="Serra M."/>
            <person name="Gomez A."/>
        </authorList>
    </citation>
    <scope>NUCLEOTIDE SEQUENCE [LARGE SCALE GENOMIC DNA]</scope>
    <source>
        <strain evidence="23">HYR1</strain>
    </source>
</reference>
<accession>A0A3M7R2Y5</accession>
<evidence type="ECO:0000256" key="8">
    <source>
        <dbReference type="ARBA" id="ARBA00022679"/>
    </source>
</evidence>